<name>A0ABV9Z4M3_9HYPH</name>
<keyword evidence="3" id="KW-1185">Reference proteome</keyword>
<comment type="caution">
    <text evidence="2">The sequence shown here is derived from an EMBL/GenBank/DDBJ whole genome shotgun (WGS) entry which is preliminary data.</text>
</comment>
<organism evidence="2 3">
    <name type="scientific">Flaviflagellibacter deserti</name>
    <dbReference type="NCBI Taxonomy" id="2267266"/>
    <lineage>
        <taxon>Bacteria</taxon>
        <taxon>Pseudomonadati</taxon>
        <taxon>Pseudomonadota</taxon>
        <taxon>Alphaproteobacteria</taxon>
        <taxon>Hyphomicrobiales</taxon>
        <taxon>Flaviflagellibacter</taxon>
    </lineage>
</organism>
<evidence type="ECO:0000256" key="1">
    <source>
        <dbReference type="SAM" id="MobiDB-lite"/>
    </source>
</evidence>
<dbReference type="EMBL" id="JBHSJF010000006">
    <property type="protein sequence ID" value="MFC5068778.1"/>
    <property type="molecule type" value="Genomic_DNA"/>
</dbReference>
<gene>
    <name evidence="2" type="ORF">ACFPFW_12235</name>
</gene>
<protein>
    <submittedName>
        <fullName evidence="2">Uncharacterized protein</fullName>
    </submittedName>
</protein>
<dbReference type="RefSeq" id="WP_114956035.1">
    <property type="nucleotide sequence ID" value="NZ_JBHSJF010000006.1"/>
</dbReference>
<accession>A0ABV9Z4M3</accession>
<evidence type="ECO:0000313" key="2">
    <source>
        <dbReference type="EMBL" id="MFC5068778.1"/>
    </source>
</evidence>
<sequence length="70" mass="7117">MRHGLIAGIAAIAIALAMGALLATWDGGSGPNSAGLSTREPMQEGRAATTTDPNGPMRPNHNEPATPTPR</sequence>
<dbReference type="Proteomes" id="UP001595796">
    <property type="component" value="Unassembled WGS sequence"/>
</dbReference>
<evidence type="ECO:0000313" key="3">
    <source>
        <dbReference type="Proteomes" id="UP001595796"/>
    </source>
</evidence>
<reference evidence="3" key="1">
    <citation type="journal article" date="2019" name="Int. J. Syst. Evol. Microbiol.">
        <title>The Global Catalogue of Microorganisms (GCM) 10K type strain sequencing project: providing services to taxonomists for standard genome sequencing and annotation.</title>
        <authorList>
            <consortium name="The Broad Institute Genomics Platform"/>
            <consortium name="The Broad Institute Genome Sequencing Center for Infectious Disease"/>
            <person name="Wu L."/>
            <person name="Ma J."/>
        </authorList>
    </citation>
    <scope>NUCLEOTIDE SEQUENCE [LARGE SCALE GENOMIC DNA]</scope>
    <source>
        <strain evidence="3">CGMCC 1.16444</strain>
    </source>
</reference>
<proteinExistence type="predicted"/>
<feature type="region of interest" description="Disordered" evidence="1">
    <location>
        <begin position="26"/>
        <end position="70"/>
    </location>
</feature>